<evidence type="ECO:0000313" key="2">
    <source>
        <dbReference type="Proteomes" id="UP000638648"/>
    </source>
</evidence>
<gene>
    <name evidence="1" type="ORF">HEB94_006896</name>
</gene>
<comment type="caution">
    <text evidence="1">The sequence shown here is derived from an EMBL/GenBank/DDBJ whole genome shotgun (WGS) entry which is preliminary data.</text>
</comment>
<keyword evidence="2" id="KW-1185">Reference proteome</keyword>
<sequence>MPPTGSALGDALDALSTGAAAAVRRLGRLGSPWQTIAVLTRGQLLTPLPSG</sequence>
<reference evidence="1" key="1">
    <citation type="submission" date="2020-10" db="EMBL/GenBank/DDBJ databases">
        <title>Sequencing the genomes of 1000 actinobacteria strains.</title>
        <authorList>
            <person name="Klenk H.-P."/>
        </authorList>
    </citation>
    <scope>NUCLEOTIDE SEQUENCE</scope>
    <source>
        <strain evidence="1">DSM 45354</strain>
    </source>
</reference>
<dbReference type="EMBL" id="JADBEM010000001">
    <property type="protein sequence ID" value="MBE1610048.1"/>
    <property type="molecule type" value="Genomic_DNA"/>
</dbReference>
<evidence type="ECO:0000313" key="1">
    <source>
        <dbReference type="EMBL" id="MBE1610048.1"/>
    </source>
</evidence>
<proteinExistence type="predicted"/>
<protein>
    <submittedName>
        <fullName evidence="1">Uncharacterized protein</fullName>
    </submittedName>
</protein>
<dbReference type="Proteomes" id="UP000638648">
    <property type="component" value="Unassembled WGS sequence"/>
</dbReference>
<dbReference type="AlphaFoldDB" id="A0A927N4B4"/>
<name>A0A927N4B4_9ACTN</name>
<organism evidence="1 2">
    <name type="scientific">Actinopolymorpha pittospori</name>
    <dbReference type="NCBI Taxonomy" id="648752"/>
    <lineage>
        <taxon>Bacteria</taxon>
        <taxon>Bacillati</taxon>
        <taxon>Actinomycetota</taxon>
        <taxon>Actinomycetes</taxon>
        <taxon>Propionibacteriales</taxon>
        <taxon>Actinopolymorphaceae</taxon>
        <taxon>Actinopolymorpha</taxon>
    </lineage>
</organism>
<dbReference type="RefSeq" id="WP_192753478.1">
    <property type="nucleotide sequence ID" value="NZ_BAABJL010000254.1"/>
</dbReference>
<accession>A0A927N4B4</accession>